<feature type="transmembrane region" description="Helical" evidence="1">
    <location>
        <begin position="102"/>
        <end position="128"/>
    </location>
</feature>
<feature type="transmembrane region" description="Helical" evidence="1">
    <location>
        <begin position="140"/>
        <end position="159"/>
    </location>
</feature>
<protein>
    <submittedName>
        <fullName evidence="2">Uncharacterized protein</fullName>
    </submittedName>
</protein>
<name>A0A427AAH3_ENSVE</name>
<dbReference type="Proteomes" id="UP000287651">
    <property type="component" value="Unassembled WGS sequence"/>
</dbReference>
<evidence type="ECO:0000256" key="1">
    <source>
        <dbReference type="SAM" id="Phobius"/>
    </source>
</evidence>
<comment type="caution">
    <text evidence="2">The sequence shown here is derived from an EMBL/GenBank/DDBJ whole genome shotgun (WGS) entry which is preliminary data.</text>
</comment>
<gene>
    <name evidence="2" type="ORF">B296_00019049</name>
</gene>
<proteinExistence type="predicted"/>
<keyword evidence="1" id="KW-0472">Membrane</keyword>
<organism evidence="2 3">
    <name type="scientific">Ensete ventricosum</name>
    <name type="common">Abyssinian banana</name>
    <name type="synonym">Musa ensete</name>
    <dbReference type="NCBI Taxonomy" id="4639"/>
    <lineage>
        <taxon>Eukaryota</taxon>
        <taxon>Viridiplantae</taxon>
        <taxon>Streptophyta</taxon>
        <taxon>Embryophyta</taxon>
        <taxon>Tracheophyta</taxon>
        <taxon>Spermatophyta</taxon>
        <taxon>Magnoliopsida</taxon>
        <taxon>Liliopsida</taxon>
        <taxon>Zingiberales</taxon>
        <taxon>Musaceae</taxon>
        <taxon>Ensete</taxon>
    </lineage>
</organism>
<keyword evidence="1" id="KW-0812">Transmembrane</keyword>
<dbReference type="AlphaFoldDB" id="A0A427AAH3"/>
<keyword evidence="1" id="KW-1133">Transmembrane helix</keyword>
<sequence>MFSEQFPLVDRKISDLNRCSGACLSTRVRRGEARPERLTRSPGGTLQRGTSWELRASAQVKPSDSLVRSFTLVSLMKPTNSAIYTLFNPSHLDRGYVANTTAAASFAVAVVVFATSLLSLLFTAVTAVAGLHCRRCSSPLLLSSLAAIAVAAALALGQISSSPRFYCSPLPTFVLAKSKDMDIHEHYIEHPVYSFVCDAPLVGTLDQRVHCVFLCLIPVDNMVSKPVHPVASFGTGPMVVVLGIVRVKEFFSVPRHPTVRLDQISDGRFHDDGPRVCLPWPAYVVAEL</sequence>
<accession>A0A427AAH3</accession>
<dbReference type="EMBL" id="AMZH03003159">
    <property type="protein sequence ID" value="RRT73227.1"/>
    <property type="molecule type" value="Genomic_DNA"/>
</dbReference>
<evidence type="ECO:0000313" key="3">
    <source>
        <dbReference type="Proteomes" id="UP000287651"/>
    </source>
</evidence>
<reference evidence="2 3" key="1">
    <citation type="journal article" date="2014" name="Agronomy (Basel)">
        <title>A Draft Genome Sequence for Ensete ventricosum, the Drought-Tolerant Tree Against Hunger.</title>
        <authorList>
            <person name="Harrison J."/>
            <person name="Moore K.A."/>
            <person name="Paszkiewicz K."/>
            <person name="Jones T."/>
            <person name="Grant M."/>
            <person name="Ambacheew D."/>
            <person name="Muzemil S."/>
            <person name="Studholme D.J."/>
        </authorList>
    </citation>
    <scope>NUCLEOTIDE SEQUENCE [LARGE SCALE GENOMIC DNA]</scope>
</reference>
<evidence type="ECO:0000313" key="2">
    <source>
        <dbReference type="EMBL" id="RRT73227.1"/>
    </source>
</evidence>